<dbReference type="GO" id="GO:0005737">
    <property type="term" value="C:cytoplasm"/>
    <property type="evidence" value="ECO:0007669"/>
    <property type="project" value="TreeGrafter"/>
</dbReference>
<feature type="compositionally biased region" description="Low complexity" evidence="2">
    <location>
        <begin position="659"/>
        <end position="671"/>
    </location>
</feature>
<evidence type="ECO:0000259" key="5">
    <source>
        <dbReference type="PROSITE" id="PS50222"/>
    </source>
</evidence>
<feature type="region of interest" description="Disordered" evidence="2">
    <location>
        <begin position="701"/>
        <end position="722"/>
    </location>
</feature>
<evidence type="ECO:0000259" key="4">
    <source>
        <dbReference type="PROSITE" id="PS50031"/>
    </source>
</evidence>
<feature type="compositionally biased region" description="Polar residues" evidence="2">
    <location>
        <begin position="602"/>
        <end position="624"/>
    </location>
</feature>
<dbReference type="SUPFAM" id="SSF47473">
    <property type="entry name" value="EF-hand"/>
    <property type="match status" value="3"/>
</dbReference>
<dbReference type="InterPro" id="IPR011992">
    <property type="entry name" value="EF-hand-dom_pair"/>
</dbReference>
<dbReference type="InterPro" id="IPR000261">
    <property type="entry name" value="EH_dom"/>
</dbReference>
<dbReference type="GO" id="GO:0006897">
    <property type="term" value="P:endocytosis"/>
    <property type="evidence" value="ECO:0007669"/>
    <property type="project" value="TreeGrafter"/>
</dbReference>
<dbReference type="InterPro" id="IPR009060">
    <property type="entry name" value="UBA-like_sf"/>
</dbReference>
<feature type="domain" description="EH" evidence="4">
    <location>
        <begin position="118"/>
        <end position="199"/>
    </location>
</feature>
<feature type="domain" description="EF-hand" evidence="5">
    <location>
        <begin position="287"/>
        <end position="322"/>
    </location>
</feature>
<comment type="caution">
    <text evidence="6">The sequence shown here is derived from an EMBL/GenBank/DDBJ whole genome shotgun (WGS) entry which is preliminary data.</text>
</comment>
<dbReference type="SMART" id="SM00027">
    <property type="entry name" value="EH"/>
    <property type="match status" value="3"/>
</dbReference>
<feature type="region of interest" description="Disordered" evidence="2">
    <location>
        <begin position="752"/>
        <end position="777"/>
    </location>
</feature>
<feature type="compositionally biased region" description="Polar residues" evidence="2">
    <location>
        <begin position="1089"/>
        <end position="1100"/>
    </location>
</feature>
<feature type="region of interest" description="Disordered" evidence="2">
    <location>
        <begin position="590"/>
        <end position="624"/>
    </location>
</feature>
<dbReference type="PANTHER" id="PTHR11216:SF170">
    <property type="entry name" value="DYNAMIN ASSOCIATED PROTEIN 160, ISOFORM D"/>
    <property type="match status" value="1"/>
</dbReference>
<feature type="domain" description="EF-hand" evidence="5">
    <location>
        <begin position="19"/>
        <end position="54"/>
    </location>
</feature>
<feature type="coiled-coil region" evidence="1">
    <location>
        <begin position="411"/>
        <end position="438"/>
    </location>
</feature>
<feature type="compositionally biased region" description="Polar residues" evidence="2">
    <location>
        <begin position="766"/>
        <end position="777"/>
    </location>
</feature>
<feature type="domain" description="EH" evidence="4">
    <location>
        <begin position="253"/>
        <end position="343"/>
    </location>
</feature>
<gene>
    <name evidence="6" type="ORF">CPELLU_LOCUS11907</name>
</gene>
<evidence type="ECO:0000259" key="3">
    <source>
        <dbReference type="PROSITE" id="PS50030"/>
    </source>
</evidence>
<dbReference type="Pfam" id="PF12763">
    <property type="entry name" value="EH"/>
    <property type="match status" value="3"/>
</dbReference>
<evidence type="ECO:0000256" key="2">
    <source>
        <dbReference type="SAM" id="MobiDB-lite"/>
    </source>
</evidence>
<dbReference type="InterPro" id="IPR002048">
    <property type="entry name" value="EF_hand_dom"/>
</dbReference>
<dbReference type="PROSITE" id="PS50031">
    <property type="entry name" value="EH"/>
    <property type="match status" value="3"/>
</dbReference>
<sequence>MSQFRRTSSKGPQIVLTPEEKRVFGQLFQLADVDKKGVIEGQHAVKFFSNSGLSPSILSEIWQIADSENLGYLSQQSFSIAVKLIAKVQNGQSPDPANINAASPLPHFDGVHIITTEDREKYIRMFNTLNPVNGDLDGDKARDLLTKSKLAFDKLSQIWTLADTRGRGKLDMAEFIIAMYFVQNTMNGTIKSLPSVLPDGFYDMASGITPSASISTSSFPTSPQPPPKQIAGVVDSPISPVIQDYSWDVTLEDKATYDKYFNSLDGISNKGYLTGDEAASFFMKSRLTPNVLAQIWDLADIRKSGSLNRDEFAVAMHLIVKKMNGAILPTVLPPSLIPPSLRSMPARSGTIRSSPSVPLIGSPPMGKRASLMMFEQGLNVSSPSPFFNSNPISHSSNDFDLLGDTDISTKVAIENGEIRALKTQADNLNDAVSEFKTSRANIDTDLANLAIQKNEISTRLSQVRTLYDSEHRSLQEIQANYKAEYEILERARQELALAERTLESLQLERDQFQASIQKDRDEMLDIKRRMRLAEEKNVSIKAEIEKLKTENRKQKGLLDINRMQLASAEKEKDKALKTLQDLEGIDIPDDDPFGTGAFIPPTVNSSDSFSSQGNTNSQPNLEFIDNSSPSRIIIHNQHSSISSLEGGVKRTMSNSSLASNSTIGTSSVKSSSFSSSKLEETMFDKSSSVPNSKPIDVNNIFGENTVSTTPQNNETTVSGSRSVNSFDTSFNTPFTVFNKDITKSDNVPQQIVEKSEEKSDTDPFASFSNFKRSSTGKTDYTSTFSTALSSNNDITSESFATEFPSIEEIEASVESGSKIGFNNDFSSIPTNTENENEITLNSEVLTYNPVSSELESALPGNSSIGKEIPMEEVKDKINASNKEVESSSAPIAGEMSESLGGGLTSLKDSEPWISVEKSSESKSTTQIDDFDAVFADLTDAKVTKTPPINFDADFDDTDFKEDFNPTFDAPVTHSKVASNTSSIGSNMGVTSSINSTKNSSTDFDKFGKAFGDFDPFSSSVTSNATKPNLVDAAFGGISGEPQKSTNPSIGFEDAFEELLLRPTVPSTKTELPFDPKSTTTNDSKKSILSEVSQPKVQSMNDNDDDVEQVKQLRAMGFSREKVIDALGRYDYDVEKASNFLLENP</sequence>
<keyword evidence="7" id="KW-1185">Reference proteome</keyword>
<feature type="domain" description="EH" evidence="4">
    <location>
        <begin position="20"/>
        <end position="99"/>
    </location>
</feature>
<feature type="region of interest" description="Disordered" evidence="2">
    <location>
        <begin position="1065"/>
        <end position="1103"/>
    </location>
</feature>
<protein>
    <submittedName>
        <fullName evidence="6">13653_t:CDS:1</fullName>
    </submittedName>
</protein>
<feature type="coiled-coil region" evidence="1">
    <location>
        <begin position="471"/>
        <end position="585"/>
    </location>
</feature>
<dbReference type="Proteomes" id="UP000789759">
    <property type="component" value="Unassembled WGS sequence"/>
</dbReference>
<dbReference type="GO" id="GO:0005509">
    <property type="term" value="F:calcium ion binding"/>
    <property type="evidence" value="ECO:0007669"/>
    <property type="project" value="InterPro"/>
</dbReference>
<name>A0A9N9N504_9GLOM</name>
<dbReference type="Gene3D" id="1.10.8.10">
    <property type="entry name" value="DNA helicase RuvA subunit, C-terminal domain"/>
    <property type="match status" value="1"/>
</dbReference>
<dbReference type="SUPFAM" id="SSF46934">
    <property type="entry name" value="UBA-like"/>
    <property type="match status" value="1"/>
</dbReference>
<evidence type="ECO:0000313" key="7">
    <source>
        <dbReference type="Proteomes" id="UP000789759"/>
    </source>
</evidence>
<dbReference type="EMBL" id="CAJVQA010010953">
    <property type="protein sequence ID" value="CAG8702628.1"/>
    <property type="molecule type" value="Genomic_DNA"/>
</dbReference>
<dbReference type="CDD" id="cd00052">
    <property type="entry name" value="EH"/>
    <property type="match status" value="3"/>
</dbReference>
<dbReference type="GO" id="GO:0005886">
    <property type="term" value="C:plasma membrane"/>
    <property type="evidence" value="ECO:0007669"/>
    <property type="project" value="TreeGrafter"/>
</dbReference>
<dbReference type="OrthoDB" id="524326at2759"/>
<dbReference type="PROSITE" id="PS50222">
    <property type="entry name" value="EF_HAND_2"/>
    <property type="match status" value="2"/>
</dbReference>
<dbReference type="Gene3D" id="1.10.238.10">
    <property type="entry name" value="EF-hand"/>
    <property type="match status" value="3"/>
</dbReference>
<dbReference type="GO" id="GO:0016197">
    <property type="term" value="P:endosomal transport"/>
    <property type="evidence" value="ECO:0007669"/>
    <property type="project" value="TreeGrafter"/>
</dbReference>
<dbReference type="AlphaFoldDB" id="A0A9N9N504"/>
<proteinExistence type="predicted"/>
<dbReference type="Pfam" id="PF00627">
    <property type="entry name" value="UBA"/>
    <property type="match status" value="1"/>
</dbReference>
<accession>A0A9N9N504</accession>
<dbReference type="SMART" id="SM00054">
    <property type="entry name" value="EFh"/>
    <property type="match status" value="4"/>
</dbReference>
<evidence type="ECO:0000313" key="6">
    <source>
        <dbReference type="EMBL" id="CAG8702628.1"/>
    </source>
</evidence>
<dbReference type="SMART" id="SM00165">
    <property type="entry name" value="UBA"/>
    <property type="match status" value="1"/>
</dbReference>
<reference evidence="6" key="1">
    <citation type="submission" date="2021-06" db="EMBL/GenBank/DDBJ databases">
        <authorList>
            <person name="Kallberg Y."/>
            <person name="Tangrot J."/>
            <person name="Rosling A."/>
        </authorList>
    </citation>
    <scope>NUCLEOTIDE SEQUENCE</scope>
    <source>
        <strain evidence="6">FL966</strain>
    </source>
</reference>
<dbReference type="PROSITE" id="PS50030">
    <property type="entry name" value="UBA"/>
    <property type="match status" value="1"/>
</dbReference>
<dbReference type="InterPro" id="IPR015940">
    <property type="entry name" value="UBA"/>
</dbReference>
<feature type="region of interest" description="Disordered" evidence="2">
    <location>
        <begin position="652"/>
        <end position="671"/>
    </location>
</feature>
<dbReference type="PANTHER" id="PTHR11216">
    <property type="entry name" value="EH DOMAIN"/>
    <property type="match status" value="1"/>
</dbReference>
<organism evidence="6 7">
    <name type="scientific">Cetraspora pellucida</name>
    <dbReference type="NCBI Taxonomy" id="1433469"/>
    <lineage>
        <taxon>Eukaryota</taxon>
        <taxon>Fungi</taxon>
        <taxon>Fungi incertae sedis</taxon>
        <taxon>Mucoromycota</taxon>
        <taxon>Glomeromycotina</taxon>
        <taxon>Glomeromycetes</taxon>
        <taxon>Diversisporales</taxon>
        <taxon>Gigasporaceae</taxon>
        <taxon>Cetraspora</taxon>
    </lineage>
</organism>
<evidence type="ECO:0000256" key="1">
    <source>
        <dbReference type="SAM" id="Coils"/>
    </source>
</evidence>
<keyword evidence="1" id="KW-0175">Coiled coil</keyword>
<feature type="domain" description="UBA" evidence="3">
    <location>
        <begin position="1101"/>
        <end position="1143"/>
    </location>
</feature>